<feature type="transmembrane region" description="Helical" evidence="1">
    <location>
        <begin position="24"/>
        <end position="43"/>
    </location>
</feature>
<keyword evidence="1" id="KW-1133">Transmembrane helix</keyword>
<evidence type="ECO:0000256" key="1">
    <source>
        <dbReference type="SAM" id="Phobius"/>
    </source>
</evidence>
<dbReference type="InterPro" id="IPR029058">
    <property type="entry name" value="AB_hydrolase_fold"/>
</dbReference>
<proteinExistence type="predicted"/>
<protein>
    <submittedName>
        <fullName evidence="2">Uncharacterized protein</fullName>
    </submittedName>
</protein>
<keyword evidence="1" id="KW-0812">Transmembrane</keyword>
<dbReference type="Gene3D" id="3.40.50.1820">
    <property type="entry name" value="alpha/beta hydrolase"/>
    <property type="match status" value="1"/>
</dbReference>
<reference evidence="3" key="1">
    <citation type="journal article" date="2017" name="Front. Plant Sci.">
        <title>Climate Clever Clovers: New Paradigm to Reduce the Environmental Footprint of Ruminants by Breeding Low Methanogenic Forages Utilizing Haplotype Variation.</title>
        <authorList>
            <person name="Kaur P."/>
            <person name="Appels R."/>
            <person name="Bayer P.E."/>
            <person name="Keeble-Gagnere G."/>
            <person name="Wang J."/>
            <person name="Hirakawa H."/>
            <person name="Shirasawa K."/>
            <person name="Vercoe P."/>
            <person name="Stefanova K."/>
            <person name="Durmic Z."/>
            <person name="Nichols P."/>
            <person name="Revell C."/>
            <person name="Isobe S.N."/>
            <person name="Edwards D."/>
            <person name="Erskine W."/>
        </authorList>
    </citation>
    <scope>NUCLEOTIDE SEQUENCE [LARGE SCALE GENOMIC DNA]</scope>
    <source>
        <strain evidence="3">cv. Daliak</strain>
    </source>
</reference>
<organism evidence="2 3">
    <name type="scientific">Trifolium subterraneum</name>
    <name type="common">Subterranean clover</name>
    <dbReference type="NCBI Taxonomy" id="3900"/>
    <lineage>
        <taxon>Eukaryota</taxon>
        <taxon>Viridiplantae</taxon>
        <taxon>Streptophyta</taxon>
        <taxon>Embryophyta</taxon>
        <taxon>Tracheophyta</taxon>
        <taxon>Spermatophyta</taxon>
        <taxon>Magnoliopsida</taxon>
        <taxon>eudicotyledons</taxon>
        <taxon>Gunneridae</taxon>
        <taxon>Pentapetalae</taxon>
        <taxon>rosids</taxon>
        <taxon>fabids</taxon>
        <taxon>Fabales</taxon>
        <taxon>Fabaceae</taxon>
        <taxon>Papilionoideae</taxon>
        <taxon>50 kb inversion clade</taxon>
        <taxon>NPAAA clade</taxon>
        <taxon>Hologalegina</taxon>
        <taxon>IRL clade</taxon>
        <taxon>Trifolieae</taxon>
        <taxon>Trifolium</taxon>
    </lineage>
</organism>
<name>A0A2Z6MR14_TRISU</name>
<keyword evidence="3" id="KW-1185">Reference proteome</keyword>
<keyword evidence="1" id="KW-0472">Membrane</keyword>
<gene>
    <name evidence="2" type="ORF">TSUD_53410</name>
</gene>
<dbReference type="Proteomes" id="UP000242715">
    <property type="component" value="Unassembled WGS sequence"/>
</dbReference>
<sequence>MWLFWSARNYQFKRWWIVLSIDSGYLPLCCSVLLVCCAGGIAYRCRSHCLDLRVSQKSDPGWLVQQRKKELEIIHGWIAQYYNDLGAH</sequence>
<evidence type="ECO:0000313" key="2">
    <source>
        <dbReference type="EMBL" id="GAU32073.1"/>
    </source>
</evidence>
<accession>A0A2Z6MR14</accession>
<dbReference type="OrthoDB" id="1719719at2759"/>
<evidence type="ECO:0000313" key="3">
    <source>
        <dbReference type="Proteomes" id="UP000242715"/>
    </source>
</evidence>
<dbReference type="EMBL" id="DF973479">
    <property type="protein sequence ID" value="GAU32073.1"/>
    <property type="molecule type" value="Genomic_DNA"/>
</dbReference>
<dbReference type="AlphaFoldDB" id="A0A2Z6MR14"/>